<keyword evidence="2" id="KW-1185">Reference proteome</keyword>
<evidence type="ECO:0000313" key="1">
    <source>
        <dbReference type="EMBL" id="SDH88044.1"/>
    </source>
</evidence>
<organism evidence="1 2">
    <name type="scientific">Alteribacillus bidgolensis</name>
    <dbReference type="NCBI Taxonomy" id="930129"/>
    <lineage>
        <taxon>Bacteria</taxon>
        <taxon>Bacillati</taxon>
        <taxon>Bacillota</taxon>
        <taxon>Bacilli</taxon>
        <taxon>Bacillales</taxon>
        <taxon>Bacillaceae</taxon>
        <taxon>Alteribacillus</taxon>
    </lineage>
</organism>
<dbReference type="Proteomes" id="UP000199017">
    <property type="component" value="Unassembled WGS sequence"/>
</dbReference>
<sequence length="53" mass="6158">MQNNEISEIVLKVKGWIKERQCQFVSYKMSRVLRSNDCLCKAGRLPPVFETAL</sequence>
<evidence type="ECO:0000313" key="2">
    <source>
        <dbReference type="Proteomes" id="UP000199017"/>
    </source>
</evidence>
<dbReference type="AlphaFoldDB" id="A0A1G8G0X6"/>
<dbReference type="EMBL" id="FNDU01000003">
    <property type="protein sequence ID" value="SDH88044.1"/>
    <property type="molecule type" value="Genomic_DNA"/>
</dbReference>
<protein>
    <submittedName>
        <fullName evidence="1">Uncharacterized protein</fullName>
    </submittedName>
</protein>
<reference evidence="1 2" key="1">
    <citation type="submission" date="2016-10" db="EMBL/GenBank/DDBJ databases">
        <authorList>
            <person name="de Groot N.N."/>
        </authorList>
    </citation>
    <scope>NUCLEOTIDE SEQUENCE [LARGE SCALE GENOMIC DNA]</scope>
    <source>
        <strain evidence="2">P4B,CCM 7963,CECT 7998,DSM 25260,IBRC-M 10614,KCTC 13821</strain>
    </source>
</reference>
<proteinExistence type="predicted"/>
<gene>
    <name evidence="1" type="ORF">SAMN05216352_103175</name>
</gene>
<dbReference type="STRING" id="930129.SAMN05216352_103175"/>
<name>A0A1G8G0X6_9BACI</name>
<accession>A0A1G8G0X6</accession>